<evidence type="ECO:0000259" key="1">
    <source>
        <dbReference type="Pfam" id="PF01610"/>
    </source>
</evidence>
<dbReference type="PANTHER" id="PTHR33498">
    <property type="entry name" value="TRANSPOSASE FOR INSERTION SEQUENCE ELEMENT IS1557"/>
    <property type="match status" value="1"/>
</dbReference>
<evidence type="ECO:0000313" key="3">
    <source>
        <dbReference type="Proteomes" id="UP000265801"/>
    </source>
</evidence>
<reference evidence="2 3" key="1">
    <citation type="submission" date="2018-09" db="EMBL/GenBank/DDBJ databases">
        <title>Bacillus saliacetes sp. nov., isolated from Thai shrimp paste (Ka-pi).</title>
        <authorList>
            <person name="Daroonpunt R."/>
            <person name="Tanasupawat S."/>
            <person name="Yiamsombut S."/>
        </authorList>
    </citation>
    <scope>NUCLEOTIDE SEQUENCE [LARGE SCALE GENOMIC DNA]</scope>
    <source>
        <strain evidence="2 3">SKP7-4</strain>
    </source>
</reference>
<dbReference type="EMBL" id="QXIR01000087">
    <property type="protein sequence ID" value="RIW26308.1"/>
    <property type="molecule type" value="Genomic_DNA"/>
</dbReference>
<gene>
    <name evidence="2" type="ORF">D3H55_23715</name>
</gene>
<organism evidence="2 3">
    <name type="scientific">Bacillus salacetis</name>
    <dbReference type="NCBI Taxonomy" id="2315464"/>
    <lineage>
        <taxon>Bacteria</taxon>
        <taxon>Bacillati</taxon>
        <taxon>Bacillota</taxon>
        <taxon>Bacilli</taxon>
        <taxon>Bacillales</taxon>
        <taxon>Bacillaceae</taxon>
        <taxon>Bacillus</taxon>
    </lineage>
</organism>
<accession>A0A3A1QKS9</accession>
<comment type="caution">
    <text evidence="2">The sequence shown here is derived from an EMBL/GenBank/DDBJ whole genome shotgun (WGS) entry which is preliminary data.</text>
</comment>
<feature type="non-terminal residue" evidence="2">
    <location>
        <position position="1"/>
    </location>
</feature>
<dbReference type="RefSeq" id="WP_136035799.1">
    <property type="nucleotide sequence ID" value="NZ_QXIR01000087.1"/>
</dbReference>
<proteinExistence type="predicted"/>
<dbReference type="InterPro" id="IPR002560">
    <property type="entry name" value="Transposase_DDE"/>
</dbReference>
<protein>
    <submittedName>
        <fullName evidence="2">ISL3 family transposase</fullName>
    </submittedName>
</protein>
<keyword evidence="3" id="KW-1185">Reference proteome</keyword>
<dbReference type="OrthoDB" id="6197054at2"/>
<dbReference type="PANTHER" id="PTHR33498:SF1">
    <property type="entry name" value="TRANSPOSASE FOR INSERTION SEQUENCE ELEMENT IS1557"/>
    <property type="match status" value="1"/>
</dbReference>
<sequence length="62" mass="7402">LKNWQTEVLNSFAFNYNNGFVEGLNNQTKVIKRNAFGFRRYDRFRLRVLLHHQFKSKGINVG</sequence>
<feature type="domain" description="Transposase IS204/IS1001/IS1096/IS1165 DDE" evidence="1">
    <location>
        <begin position="1"/>
        <end position="48"/>
    </location>
</feature>
<dbReference type="InterPro" id="IPR047951">
    <property type="entry name" value="Transpos_ISL3"/>
</dbReference>
<name>A0A3A1QKS9_9BACI</name>
<dbReference type="Proteomes" id="UP000265801">
    <property type="component" value="Unassembled WGS sequence"/>
</dbReference>
<dbReference type="AlphaFoldDB" id="A0A3A1QKS9"/>
<evidence type="ECO:0000313" key="2">
    <source>
        <dbReference type="EMBL" id="RIW26308.1"/>
    </source>
</evidence>
<dbReference type="Pfam" id="PF01610">
    <property type="entry name" value="DDE_Tnp_ISL3"/>
    <property type="match status" value="1"/>
</dbReference>